<feature type="transmembrane region" description="Helical" evidence="11">
    <location>
        <begin position="189"/>
        <end position="211"/>
    </location>
</feature>
<feature type="transmembrane region" description="Helical" evidence="11">
    <location>
        <begin position="44"/>
        <end position="60"/>
    </location>
</feature>
<feature type="transmembrane region" description="Helical" evidence="11">
    <location>
        <begin position="6"/>
        <end position="24"/>
    </location>
</feature>
<evidence type="ECO:0000256" key="5">
    <source>
        <dbReference type="ARBA" id="ARBA00022597"/>
    </source>
</evidence>
<accession>A0AA41VJK3</accession>
<dbReference type="AlphaFoldDB" id="A0AA41VJK3"/>
<dbReference type="GO" id="GO:0051119">
    <property type="term" value="F:sugar transmembrane transporter activity"/>
    <property type="evidence" value="ECO:0007669"/>
    <property type="project" value="InterPro"/>
</dbReference>
<keyword evidence="3 11" id="KW-0813">Transport</keyword>
<proteinExistence type="inferred from homology"/>
<feature type="transmembrane region" description="Helical" evidence="11">
    <location>
        <begin position="164"/>
        <end position="183"/>
    </location>
</feature>
<gene>
    <name evidence="12" type="ORF">MKW94_030226</name>
</gene>
<feature type="transmembrane region" description="Helical" evidence="11">
    <location>
        <begin position="126"/>
        <end position="144"/>
    </location>
</feature>
<comment type="similarity">
    <text evidence="2 11">Belongs to the SWEET sugar transporter family.</text>
</comment>
<organism evidence="12 13">
    <name type="scientific">Papaver nudicaule</name>
    <name type="common">Iceland poppy</name>
    <dbReference type="NCBI Taxonomy" id="74823"/>
    <lineage>
        <taxon>Eukaryota</taxon>
        <taxon>Viridiplantae</taxon>
        <taxon>Streptophyta</taxon>
        <taxon>Embryophyta</taxon>
        <taxon>Tracheophyta</taxon>
        <taxon>Spermatophyta</taxon>
        <taxon>Magnoliopsida</taxon>
        <taxon>Ranunculales</taxon>
        <taxon>Papaveraceae</taxon>
        <taxon>Papaveroideae</taxon>
        <taxon>Papaver</taxon>
    </lineage>
</organism>
<comment type="function">
    <text evidence="11">Mediates both low-affinity uptake and efflux of sugar across the membrane.</text>
</comment>
<evidence type="ECO:0000256" key="9">
    <source>
        <dbReference type="ARBA" id="ARBA00023136"/>
    </source>
</evidence>
<comment type="subcellular location">
    <subcellularLocation>
        <location evidence="1 11">Cell membrane</location>
        <topology evidence="1 11">Multi-pass membrane protein</topology>
    </subcellularLocation>
</comment>
<dbReference type="Pfam" id="PF03083">
    <property type="entry name" value="MtN3_slv"/>
    <property type="match status" value="2"/>
</dbReference>
<evidence type="ECO:0000256" key="2">
    <source>
        <dbReference type="ARBA" id="ARBA00007809"/>
    </source>
</evidence>
<dbReference type="Gene3D" id="1.20.1280.290">
    <property type="match status" value="2"/>
</dbReference>
<dbReference type="InterPro" id="IPR047664">
    <property type="entry name" value="SWEET"/>
</dbReference>
<protein>
    <recommendedName>
        <fullName evidence="11">Bidirectional sugar transporter SWEET</fullName>
    </recommendedName>
</protein>
<dbReference type="GO" id="GO:0005886">
    <property type="term" value="C:plasma membrane"/>
    <property type="evidence" value="ECO:0007669"/>
    <property type="project" value="UniProtKB-SubCell"/>
</dbReference>
<evidence type="ECO:0000313" key="12">
    <source>
        <dbReference type="EMBL" id="MCL7042293.1"/>
    </source>
</evidence>
<evidence type="ECO:0000256" key="11">
    <source>
        <dbReference type="RuleBase" id="RU910715"/>
    </source>
</evidence>
<feature type="transmembrane region" description="Helical" evidence="11">
    <location>
        <begin position="100"/>
        <end position="120"/>
    </location>
</feature>
<dbReference type="EMBL" id="JAJJMA010233584">
    <property type="protein sequence ID" value="MCL7042293.1"/>
    <property type="molecule type" value="Genomic_DNA"/>
</dbReference>
<evidence type="ECO:0000256" key="1">
    <source>
        <dbReference type="ARBA" id="ARBA00004651"/>
    </source>
</evidence>
<evidence type="ECO:0000256" key="3">
    <source>
        <dbReference type="ARBA" id="ARBA00022448"/>
    </source>
</evidence>
<sequence>MEFRTVAGLLGIFTSCWYLLVALLPRFYKIHKGKKDANFSIDPYLASILSCALWVFYGMVHPHHRLLVMIDGFGLCIQSVYVAMYLRANEKQILFVRKKSVAGFVFYLLTLLLYTVITLIPISKPYGSFAIGVPCILVNTLVYATQCRTLLKVYKAKSLEYMPIFGWFLYFLNSGCWLTYALLRFDPFIVASTGLRCIMGIIQLSVSTYYYRRYPQSKYKKIDEMLPKYNKGD</sequence>
<dbReference type="PROSITE" id="PS51257">
    <property type="entry name" value="PROKAR_LIPOPROTEIN"/>
    <property type="match status" value="1"/>
</dbReference>
<keyword evidence="6 11" id="KW-0812">Transmembrane</keyword>
<keyword evidence="4" id="KW-1003">Cell membrane</keyword>
<dbReference type="PANTHER" id="PTHR10791:SF30">
    <property type="entry name" value="SUGAR TRANSPORTER SWEET1"/>
    <property type="match status" value="1"/>
</dbReference>
<keyword evidence="7" id="KW-0677">Repeat</keyword>
<reference evidence="12" key="1">
    <citation type="submission" date="2022-03" db="EMBL/GenBank/DDBJ databases">
        <title>A functionally conserved STORR gene fusion in Papaver species that diverged 16.8 million years ago.</title>
        <authorList>
            <person name="Catania T."/>
        </authorList>
    </citation>
    <scope>NUCLEOTIDE SEQUENCE</scope>
    <source>
        <strain evidence="12">S-191538</strain>
    </source>
</reference>
<keyword evidence="8 11" id="KW-1133">Transmembrane helix</keyword>
<evidence type="ECO:0000256" key="7">
    <source>
        <dbReference type="ARBA" id="ARBA00022737"/>
    </source>
</evidence>
<evidence type="ECO:0000256" key="8">
    <source>
        <dbReference type="ARBA" id="ARBA00022989"/>
    </source>
</evidence>
<evidence type="ECO:0000256" key="6">
    <source>
        <dbReference type="ARBA" id="ARBA00022692"/>
    </source>
</evidence>
<keyword evidence="9 11" id="KW-0472">Membrane</keyword>
<evidence type="ECO:0000313" key="13">
    <source>
        <dbReference type="Proteomes" id="UP001177140"/>
    </source>
</evidence>
<name>A0AA41VJK3_PAPNU</name>
<evidence type="ECO:0000256" key="10">
    <source>
        <dbReference type="ARBA" id="ARBA00037238"/>
    </source>
</evidence>
<dbReference type="Proteomes" id="UP001177140">
    <property type="component" value="Unassembled WGS sequence"/>
</dbReference>
<dbReference type="InterPro" id="IPR004316">
    <property type="entry name" value="SWEET_rpt"/>
</dbReference>
<keyword evidence="13" id="KW-1185">Reference proteome</keyword>
<feature type="transmembrane region" description="Helical" evidence="11">
    <location>
        <begin position="66"/>
        <end position="88"/>
    </location>
</feature>
<comment type="function">
    <text evidence="10">Mediates both low-affinity uptake and efflux of sugar across the plasma membrane.</text>
</comment>
<dbReference type="PANTHER" id="PTHR10791">
    <property type="entry name" value="RAG1-ACTIVATING PROTEIN 1"/>
    <property type="match status" value="1"/>
</dbReference>
<keyword evidence="5 11" id="KW-0762">Sugar transport</keyword>
<evidence type="ECO:0000256" key="4">
    <source>
        <dbReference type="ARBA" id="ARBA00022475"/>
    </source>
</evidence>
<comment type="caution">
    <text evidence="12">The sequence shown here is derived from an EMBL/GenBank/DDBJ whole genome shotgun (WGS) entry which is preliminary data.</text>
</comment>